<sequence>MRRFVPALTVSALALCTLAACQKPAEPAQSAPAAQTDTGKAPARQPVAAAPNPLEPPERVLRNDAIGYDGFNGTTEAGTVSAKFGSDAPTIRGAWGGEMKDNNSQRPDAKCYLLYPVRGAITHQYGFLMGSDGLAGIDVYDPKALAPGGGHIGMSIDEINQAYAGKVKQVPNPSFEGAAFLQVAPPDGKDTQLTFETDALGNVTNWRIAKRAALEPNESCTR</sequence>
<evidence type="ECO:0008006" key="5">
    <source>
        <dbReference type="Google" id="ProtNLM"/>
    </source>
</evidence>
<evidence type="ECO:0000256" key="1">
    <source>
        <dbReference type="SAM" id="MobiDB-lite"/>
    </source>
</evidence>
<dbReference type="Proteomes" id="UP000829194">
    <property type="component" value="Chromosome"/>
</dbReference>
<evidence type="ECO:0000313" key="3">
    <source>
        <dbReference type="EMBL" id="UNP28305.1"/>
    </source>
</evidence>
<dbReference type="PROSITE" id="PS51257">
    <property type="entry name" value="PROKAR_LIPOPROTEIN"/>
    <property type="match status" value="1"/>
</dbReference>
<name>A0ABY3X9L7_9GAMM</name>
<dbReference type="RefSeq" id="WP_148648978.1">
    <property type="nucleotide sequence ID" value="NZ_CP011131.1"/>
</dbReference>
<organism evidence="3 4">
    <name type="scientific">Lysobacter gummosus</name>
    <dbReference type="NCBI Taxonomy" id="262324"/>
    <lineage>
        <taxon>Bacteria</taxon>
        <taxon>Pseudomonadati</taxon>
        <taxon>Pseudomonadota</taxon>
        <taxon>Gammaproteobacteria</taxon>
        <taxon>Lysobacterales</taxon>
        <taxon>Lysobacteraceae</taxon>
        <taxon>Lysobacter</taxon>
    </lineage>
</organism>
<evidence type="ECO:0000313" key="4">
    <source>
        <dbReference type="Proteomes" id="UP000829194"/>
    </source>
</evidence>
<dbReference type="EMBL" id="CP093547">
    <property type="protein sequence ID" value="UNP28305.1"/>
    <property type="molecule type" value="Genomic_DNA"/>
</dbReference>
<feature type="region of interest" description="Disordered" evidence="1">
    <location>
        <begin position="29"/>
        <end position="59"/>
    </location>
</feature>
<feature type="signal peptide" evidence="2">
    <location>
        <begin position="1"/>
        <end position="19"/>
    </location>
</feature>
<keyword evidence="2" id="KW-0732">Signal</keyword>
<accession>A0ABY3X9L7</accession>
<reference evidence="3 4" key="1">
    <citation type="submission" date="2022-03" db="EMBL/GenBank/DDBJ databases">
        <title>Complete genome sequence of Lysobacter capsici VKM B-2533 and Lysobacter gummosus 10.1.1, promising sources of lytic agents.</title>
        <authorList>
            <person name="Tarlachkov S.V."/>
            <person name="Kudryakova I.V."/>
            <person name="Afoshin A.S."/>
            <person name="Leontyevskaya E.A."/>
            <person name="Leontyevskaya N.V."/>
        </authorList>
    </citation>
    <scope>NUCLEOTIDE SEQUENCE [LARGE SCALE GENOMIC DNA]</scope>
    <source>
        <strain evidence="3 4">10.1.1</strain>
    </source>
</reference>
<feature type="chain" id="PRO_5046957745" description="Lipoprotein" evidence="2">
    <location>
        <begin position="20"/>
        <end position="222"/>
    </location>
</feature>
<protein>
    <recommendedName>
        <fullName evidence="5">Lipoprotein</fullName>
    </recommendedName>
</protein>
<proteinExistence type="predicted"/>
<evidence type="ECO:0000256" key="2">
    <source>
        <dbReference type="SAM" id="SignalP"/>
    </source>
</evidence>
<keyword evidence="4" id="KW-1185">Reference proteome</keyword>
<gene>
    <name evidence="3" type="ORF">MOV92_17645</name>
</gene>